<sequence>MSKNDSTEECNKVVVDRGHCVANVAKHLDVMTHGLYARVKM</sequence>
<accession>A0ABT5L7Y6</accession>
<evidence type="ECO:0000313" key="2">
    <source>
        <dbReference type="Proteomes" id="UP001218788"/>
    </source>
</evidence>
<proteinExistence type="predicted"/>
<evidence type="ECO:0000313" key="1">
    <source>
        <dbReference type="EMBL" id="MDC8831893.1"/>
    </source>
</evidence>
<comment type="caution">
    <text evidence="1">The sequence shown here is derived from an EMBL/GenBank/DDBJ whole genome shotgun (WGS) entry which is preliminary data.</text>
</comment>
<reference evidence="1 2" key="1">
    <citation type="submission" date="2022-10" db="EMBL/GenBank/DDBJ databases">
        <title>Alteromonas sp. chi3 Genome sequencing.</title>
        <authorList>
            <person name="Park S."/>
        </authorList>
    </citation>
    <scope>NUCLEOTIDE SEQUENCE [LARGE SCALE GENOMIC DNA]</scope>
    <source>
        <strain evidence="2">chi3</strain>
    </source>
</reference>
<dbReference type="RefSeq" id="WP_273641674.1">
    <property type="nucleotide sequence ID" value="NZ_JAQQXP010000002.1"/>
</dbReference>
<dbReference type="EMBL" id="JAQQXP010000002">
    <property type="protein sequence ID" value="MDC8831893.1"/>
    <property type="molecule type" value="Genomic_DNA"/>
</dbReference>
<name>A0ABT5L7Y6_9ALTE</name>
<protein>
    <submittedName>
        <fullName evidence="1">Uncharacterized protein</fullName>
    </submittedName>
</protein>
<gene>
    <name evidence="1" type="ORF">OIK42_14135</name>
</gene>
<dbReference type="Proteomes" id="UP001218788">
    <property type="component" value="Unassembled WGS sequence"/>
</dbReference>
<organism evidence="1 2">
    <name type="scientific">Alteromonas gilva</name>
    <dbReference type="NCBI Taxonomy" id="2987522"/>
    <lineage>
        <taxon>Bacteria</taxon>
        <taxon>Pseudomonadati</taxon>
        <taxon>Pseudomonadota</taxon>
        <taxon>Gammaproteobacteria</taxon>
        <taxon>Alteromonadales</taxon>
        <taxon>Alteromonadaceae</taxon>
        <taxon>Alteromonas/Salinimonas group</taxon>
        <taxon>Alteromonas</taxon>
    </lineage>
</organism>
<keyword evidence="2" id="KW-1185">Reference proteome</keyword>